<proteinExistence type="predicted"/>
<dbReference type="STRING" id="1090322.MettiDRAFT_0781"/>
<dbReference type="EMBL" id="AZAJ01000001">
    <property type="protein sequence ID" value="ETA67360.1"/>
    <property type="molecule type" value="Genomic_DNA"/>
</dbReference>
<keyword evidence="1" id="KW-0472">Membrane</keyword>
<reference evidence="2 3" key="1">
    <citation type="submission" date="2013-08" db="EMBL/GenBank/DDBJ databases">
        <authorList>
            <consortium name="DOE Joint Genome Institute"/>
            <person name="Eisen J."/>
            <person name="Huntemann M."/>
            <person name="Han J."/>
            <person name="Chen A."/>
            <person name="Kyrpides N."/>
            <person name="Mavromatis K."/>
            <person name="Markowitz V."/>
            <person name="Palaniappan K."/>
            <person name="Ivanova N."/>
            <person name="Schaumberg A."/>
            <person name="Pati A."/>
            <person name="Liolios K."/>
            <person name="Nordberg H.P."/>
            <person name="Cantor M.N."/>
            <person name="Hua S.X."/>
            <person name="Woyke T."/>
        </authorList>
    </citation>
    <scope>NUCLEOTIDE SEQUENCE [LARGE SCALE GENOMIC DNA]</scope>
    <source>
        <strain evidence="2 3">DSM 2278</strain>
    </source>
</reference>
<dbReference type="InterPro" id="IPR011256">
    <property type="entry name" value="Reg_factor_effector_dom_sf"/>
</dbReference>
<dbReference type="InterPro" id="IPR006917">
    <property type="entry name" value="SOUL_heme-bd"/>
</dbReference>
<dbReference type="Proteomes" id="UP000019483">
    <property type="component" value="Unassembled WGS sequence"/>
</dbReference>
<comment type="caution">
    <text evidence="2">The sequence shown here is derived from an EMBL/GenBank/DDBJ whole genome shotgun (WGS) entry which is preliminary data.</text>
</comment>
<organism evidence="2 3">
    <name type="scientific">Methanolobus tindarius DSM 2278</name>
    <dbReference type="NCBI Taxonomy" id="1090322"/>
    <lineage>
        <taxon>Archaea</taxon>
        <taxon>Methanobacteriati</taxon>
        <taxon>Methanobacteriota</taxon>
        <taxon>Stenosarchaea group</taxon>
        <taxon>Methanomicrobia</taxon>
        <taxon>Methanosarcinales</taxon>
        <taxon>Methanosarcinaceae</taxon>
        <taxon>Methanolobus</taxon>
    </lineage>
</organism>
<dbReference type="SUPFAM" id="SSF55136">
    <property type="entry name" value="Probable bacterial effector-binding domain"/>
    <property type="match status" value="1"/>
</dbReference>
<dbReference type="PANTHER" id="PTHR11220">
    <property type="entry name" value="HEME-BINDING PROTEIN-RELATED"/>
    <property type="match status" value="1"/>
</dbReference>
<evidence type="ECO:0000313" key="2">
    <source>
        <dbReference type="EMBL" id="ETA67360.1"/>
    </source>
</evidence>
<dbReference type="Pfam" id="PF04832">
    <property type="entry name" value="SOUL"/>
    <property type="match status" value="1"/>
</dbReference>
<gene>
    <name evidence="2" type="ORF">MettiDRAFT_0781</name>
</gene>
<accession>W9DQ27</accession>
<dbReference type="PANTHER" id="PTHR11220:SF1">
    <property type="entry name" value="HEME-BINDING PROTEIN 2"/>
    <property type="match status" value="1"/>
</dbReference>
<keyword evidence="3" id="KW-1185">Reference proteome</keyword>
<sequence length="194" mass="21707">MDKGGAIFALLTVSTVMLGSWFFAGLHVSMTTEELAYRTLYELEGNIELREYGEITFVSTSSNDIDDAFSILSSYISRKNMEKKNIDMIFPVIIVGDDTIVNMSFILPAEYSADTAPSPINPEITIHNVSSRKVAAIRFSGYAKSDIIEEKRSVLISKLDENDLVTKGDFFLMCYNPPWIPPALMRNEIAVEVE</sequence>
<dbReference type="AlphaFoldDB" id="W9DQ27"/>
<feature type="transmembrane region" description="Helical" evidence="1">
    <location>
        <begin position="6"/>
        <end position="28"/>
    </location>
</feature>
<protein>
    <submittedName>
        <fullName evidence="2">SOUL heme-binding protein</fullName>
    </submittedName>
</protein>
<name>W9DQ27_METTI</name>
<keyword evidence="1" id="KW-0812">Transmembrane</keyword>
<dbReference type="Gene3D" id="3.20.80.10">
    <property type="entry name" value="Regulatory factor, effector binding domain"/>
    <property type="match status" value="1"/>
</dbReference>
<evidence type="ECO:0000256" key="1">
    <source>
        <dbReference type="SAM" id="Phobius"/>
    </source>
</evidence>
<keyword evidence="1" id="KW-1133">Transmembrane helix</keyword>
<evidence type="ECO:0000313" key="3">
    <source>
        <dbReference type="Proteomes" id="UP000019483"/>
    </source>
</evidence>